<evidence type="ECO:0000313" key="4">
    <source>
        <dbReference type="EMBL" id="NVN51950.1"/>
    </source>
</evidence>
<dbReference type="RefSeq" id="WP_178360207.1">
    <property type="nucleotide sequence ID" value="NZ_JABFYL010000039.1"/>
</dbReference>
<reference evidence="4 5" key="1">
    <citation type="submission" date="2020-05" db="EMBL/GenBank/DDBJ databases">
        <title>Draft genome sequence of Mycobacterium hippocampi DL, isolated from European seabass, Dicentrarchus labrax, reared in fish farms.</title>
        <authorList>
            <person name="Stathopoulou P."/>
            <person name="Asimakis E."/>
            <person name="Tzokas K."/>
            <person name="Batargias C."/>
            <person name="Tsiamis G."/>
        </authorList>
    </citation>
    <scope>NUCLEOTIDE SEQUENCE [LARGE SCALE GENOMIC DNA]</scope>
    <source>
        <strain evidence="4 5">DL</strain>
    </source>
</reference>
<dbReference type="Proteomes" id="UP000570517">
    <property type="component" value="Unassembled WGS sequence"/>
</dbReference>
<comment type="caution">
    <text evidence="4">The sequence shown here is derived from an EMBL/GenBank/DDBJ whole genome shotgun (WGS) entry which is preliminary data.</text>
</comment>
<feature type="compositionally biased region" description="Basic and acidic residues" evidence="1">
    <location>
        <begin position="54"/>
        <end position="74"/>
    </location>
</feature>
<sequence>MRRVSGATGAVVLSTALLISGAGGAVAVADTGTGDSSSSSSGASDTAGEGSASTDRDSDASDRESIRTTLRDVVRSATSAFDSRPDRVFGPSGEDDRAADEVSDDVSDDLIDDASDLIDEVGDDVAVGDIEAEDPVAPETPAESDVPEVPEAETPVDPESDASEAGGAGGSAGGSDSPESTGSGSATPYGPVSQEQTVASSPAVRQVTPIFHVVRTMTSVVVTLGSAAASIPPVVFALPFSQTPVSDVVALLEALLTSVGESATAIANLPSDLVAMLGTGATVPHPIVVGSHSDYRMAPLSVGSTPIAGPQPTSPLLPITSDLLSGNTGDLPGFGTFTPTVLMAHSAPPPMVPAALSARLGEHQSLVDRAFGAMLLPLSLWALATGALPGLAGLLVVFGAGIRVGYRQAKAGFAVKVAGIARFARPGPMGVVRAGSLVALHQRALRPEGPRTLRLVRGDHAA</sequence>
<dbReference type="AlphaFoldDB" id="A0A850PV68"/>
<evidence type="ECO:0000256" key="1">
    <source>
        <dbReference type="SAM" id="MobiDB-lite"/>
    </source>
</evidence>
<feature type="compositionally biased region" description="Low complexity" evidence="1">
    <location>
        <begin position="27"/>
        <end position="53"/>
    </location>
</feature>
<feature type="region of interest" description="Disordered" evidence="1">
    <location>
        <begin position="133"/>
        <end position="201"/>
    </location>
</feature>
<protein>
    <submittedName>
        <fullName evidence="4">Uncharacterized protein</fullName>
    </submittedName>
</protein>
<feature type="chain" id="PRO_5033061878" evidence="3">
    <location>
        <begin position="28"/>
        <end position="462"/>
    </location>
</feature>
<organism evidence="4 5">
    <name type="scientific">Mycolicibacterium hippocampi</name>
    <dbReference type="NCBI Taxonomy" id="659824"/>
    <lineage>
        <taxon>Bacteria</taxon>
        <taxon>Bacillati</taxon>
        <taxon>Actinomycetota</taxon>
        <taxon>Actinomycetes</taxon>
        <taxon>Mycobacteriales</taxon>
        <taxon>Mycobacteriaceae</taxon>
        <taxon>Mycolicibacterium</taxon>
    </lineage>
</organism>
<evidence type="ECO:0000256" key="2">
    <source>
        <dbReference type="SAM" id="Phobius"/>
    </source>
</evidence>
<proteinExistence type="predicted"/>
<feature type="compositionally biased region" description="Acidic residues" evidence="1">
    <location>
        <begin position="145"/>
        <end position="162"/>
    </location>
</feature>
<keyword evidence="2" id="KW-1133">Transmembrane helix</keyword>
<feature type="signal peptide" evidence="3">
    <location>
        <begin position="1"/>
        <end position="27"/>
    </location>
</feature>
<feature type="region of interest" description="Disordered" evidence="1">
    <location>
        <begin position="27"/>
        <end position="110"/>
    </location>
</feature>
<accession>A0A850PV68</accession>
<gene>
    <name evidence="4" type="ORF">HLY00_1943</name>
</gene>
<keyword evidence="2" id="KW-0812">Transmembrane</keyword>
<keyword evidence="3" id="KW-0732">Signal</keyword>
<feature type="compositionally biased region" description="Acidic residues" evidence="1">
    <location>
        <begin position="101"/>
        <end position="110"/>
    </location>
</feature>
<keyword evidence="5" id="KW-1185">Reference proteome</keyword>
<keyword evidence="2" id="KW-0472">Membrane</keyword>
<evidence type="ECO:0000256" key="3">
    <source>
        <dbReference type="SAM" id="SignalP"/>
    </source>
</evidence>
<feature type="transmembrane region" description="Helical" evidence="2">
    <location>
        <begin position="378"/>
        <end position="400"/>
    </location>
</feature>
<evidence type="ECO:0000313" key="5">
    <source>
        <dbReference type="Proteomes" id="UP000570517"/>
    </source>
</evidence>
<name>A0A850PV68_9MYCO</name>
<dbReference type="EMBL" id="JABFYL010000039">
    <property type="protein sequence ID" value="NVN51950.1"/>
    <property type="molecule type" value="Genomic_DNA"/>
</dbReference>